<dbReference type="FunFam" id="2.60.120.290:FF:000013">
    <property type="entry name" value="Membrane frizzled-related protein"/>
    <property type="match status" value="4"/>
</dbReference>
<evidence type="ECO:0000256" key="9">
    <source>
        <dbReference type="ARBA" id="ARBA00023157"/>
    </source>
</evidence>
<feature type="domain" description="CUB" evidence="14">
    <location>
        <begin position="1910"/>
        <end position="2019"/>
    </location>
</feature>
<dbReference type="Pfam" id="PF06119">
    <property type="entry name" value="NIDO"/>
    <property type="match status" value="1"/>
</dbReference>
<comment type="caution">
    <text evidence="17">The sequence shown here is derived from an EMBL/GenBank/DDBJ whole genome shotgun (WGS) entry which is preliminary data.</text>
</comment>
<dbReference type="PROSITE" id="PS01187">
    <property type="entry name" value="EGF_CA"/>
    <property type="match status" value="3"/>
</dbReference>
<evidence type="ECO:0000256" key="3">
    <source>
        <dbReference type="ARBA" id="ARBA00022583"/>
    </source>
</evidence>
<evidence type="ECO:0000256" key="6">
    <source>
        <dbReference type="ARBA" id="ARBA00022737"/>
    </source>
</evidence>
<feature type="domain" description="CUB" evidence="14">
    <location>
        <begin position="30"/>
        <end position="146"/>
    </location>
</feature>
<dbReference type="PROSITE" id="PS51233">
    <property type="entry name" value="VWFD"/>
    <property type="match status" value="1"/>
</dbReference>
<protein>
    <recommendedName>
        <fullName evidence="19">Cubilin</fullName>
    </recommendedName>
</protein>
<dbReference type="PANTHER" id="PTHR24251:SF50">
    <property type="entry name" value="ATTRACTIN-LIKE 1A"/>
    <property type="match status" value="1"/>
</dbReference>
<feature type="signal peptide" evidence="13">
    <location>
        <begin position="1"/>
        <end position="24"/>
    </location>
</feature>
<organism evidence="17 18">
    <name type="scientific">Lymnaea stagnalis</name>
    <name type="common">Great pond snail</name>
    <name type="synonym">Helix stagnalis</name>
    <dbReference type="NCBI Taxonomy" id="6523"/>
    <lineage>
        <taxon>Eukaryota</taxon>
        <taxon>Metazoa</taxon>
        <taxon>Spiralia</taxon>
        <taxon>Lophotrochozoa</taxon>
        <taxon>Mollusca</taxon>
        <taxon>Gastropoda</taxon>
        <taxon>Heterobranchia</taxon>
        <taxon>Euthyneura</taxon>
        <taxon>Panpulmonata</taxon>
        <taxon>Hygrophila</taxon>
        <taxon>Lymnaeoidea</taxon>
        <taxon>Lymnaeidae</taxon>
        <taxon>Lymnaea</taxon>
    </lineage>
</organism>
<dbReference type="PROSITE" id="PS01186">
    <property type="entry name" value="EGF_2"/>
    <property type="match status" value="1"/>
</dbReference>
<evidence type="ECO:0000259" key="14">
    <source>
        <dbReference type="PROSITE" id="PS01180"/>
    </source>
</evidence>
<evidence type="ECO:0000256" key="5">
    <source>
        <dbReference type="ARBA" id="ARBA00022729"/>
    </source>
</evidence>
<dbReference type="InterPro" id="IPR009030">
    <property type="entry name" value="Growth_fac_rcpt_cys_sf"/>
</dbReference>
<feature type="domain" description="CUB" evidence="14">
    <location>
        <begin position="471"/>
        <end position="583"/>
    </location>
</feature>
<dbReference type="EMBL" id="CAXITT010000043">
    <property type="protein sequence ID" value="CAL1529163.1"/>
    <property type="molecule type" value="Genomic_DNA"/>
</dbReference>
<dbReference type="InterPro" id="IPR035914">
    <property type="entry name" value="Sperma_CUB_dom_sf"/>
</dbReference>
<feature type="chain" id="PRO_5043819414" description="Cubilin" evidence="13">
    <location>
        <begin position="25"/>
        <end position="2183"/>
    </location>
</feature>
<gene>
    <name evidence="17" type="ORF">GSLYS_00003318001</name>
</gene>
<reference evidence="17 18" key="1">
    <citation type="submission" date="2024-04" db="EMBL/GenBank/DDBJ databases">
        <authorList>
            <consortium name="Genoscope - CEA"/>
            <person name="William W."/>
        </authorList>
    </citation>
    <scope>NUCLEOTIDE SEQUENCE [LARGE SCALE GENOMIC DNA]</scope>
</reference>
<dbReference type="FunFam" id="2.60.120.290:FF:000003">
    <property type="entry name" value="Neuropilin"/>
    <property type="match status" value="1"/>
</dbReference>
<dbReference type="InterPro" id="IPR000742">
    <property type="entry name" value="EGF"/>
</dbReference>
<dbReference type="SMART" id="SM00216">
    <property type="entry name" value="VWD"/>
    <property type="match status" value="1"/>
</dbReference>
<comment type="caution">
    <text evidence="12">Lacks conserved residue(s) required for the propagation of feature annotation.</text>
</comment>
<keyword evidence="2 12" id="KW-0245">EGF-like domain</keyword>
<keyword evidence="10" id="KW-0675">Receptor</keyword>
<evidence type="ECO:0000259" key="16">
    <source>
        <dbReference type="PROSITE" id="PS51233"/>
    </source>
</evidence>
<sequence>MACVLVRSWTSCVILSLLVALVSSQPAPECGGQLTTSYGVFMSPGYPSNYPLNARCYWTIVAPANNVIDLRFKTFDMFGDSFCSDVVSIYDGESENAAQLMNLCGKLNQTELSTVRPRSSGNKMYISFQSSNIGSRQGFIASYRTQVCTAYSYGAEECNQSCNCVKENSLGCDSTTGNCMCKLGWTSRDCSIARCKNESCTYNCRVTETNPWTEQCYCPDWLNPVITNKGVSCLERYACGSIISPTIGLNGYLSSPGYPNGYSKNINCSWRIVGNVGQIIAFRFTDFQLQNSYNCASDYVEVFDELSAGTAGLSLGRFCGGTTPRSLQTTSNSLRVLFKSSSFGEGIGFNATFNTQAKACTTLTLASGILTSPSFPNVYQDNTFLCWLIVGTGITMSFQNFDLESQATCNYDALEVYNGNNNASPLLGKYCGNTLPPTLRTSGNMYIAFKTDSSVVRPGFKASYTSTTLACGGTFYSTSGTITSPGYPRNYLDNTLCYWTIIGSANQIVSFRISDLSLETNPSCIYDYVDVYDGANTNSPRIGHYCQGIMPITVRSTGNVMYIVFRTDFSVTSRGFTADYISTQCFPWFFGHGCQSACTCIRSNTNYCNSLTGQCVCNNGWTGTDCSQRYDPCMSNPCSSNAVCHSQNLSFSCLSPVSSCTANLNAQSGYITSPQYPRNYLDYGSCTWTITGPDNTVVSLSFLTFDLETTSTCAYDDVTVYDGLSSTSRVIGKYCGSRVSGLLRSTSNTMRVTFKSDLSVTKKGFLASYTTHSCPSFKFGLTCSAACTCVQTNTIFCDNTNGLCVCKPGWTGANCSEDVNECLSPGVSSKCPLNSICQNTPGNYTCICRPGFIFNWLGKCEASSNCAGFGLCSHSCFINTAGKKECTCPDNMILSGDRFTCIVPFYPNGPNARDSIQTREDKVLSNGAYYSKVFLGVAGVPFGNRLQKEAYILSNGIISFESPAVSQEPNLISASASNKNMIAPFWAKINTNKGTLYYHWYEKCDTNDNSPMKSQVFERAAKDVKEYFQLLDFNVNTALVATWIDVHPAIFTGLPPRSFCSCFRPVLILGITSITSYICWLLQETAYVIFIYQSPSDQSLRWVSVPGRRVQAGFVRAGINIMDIGSKADDFVYQLSDEMGDNTGSLKGAWAYEVGRLTASAKKCQRYVCQQSALLANPKYISDMDELYKCPCTLDRLGRQWEIFSVSGDITCYIIKSIAKQRLLKNNLRNRICCYRGVISYYASWAQYLESLRWATFIHNSPDAGHVLISDPWQAWWNTGLSTNQQAANENIQAHNLCCKQSTEQLCASFYNVFPDTACSNLVPFITGAALGDPHFTTLDNCSFSMNGWGEYILMDVPSINFTLQARTDRAETSYGTLSNATVFSAFAAKEGSDSSFQVKLSTNKTVMIIMANDSDVTSSFYSSTNFSLYTDNIEIRREDLMNKTQVVAIFSCGVSIIIGLGIKSLEIDLEVDKSLKTLTKGLFGNFNGNPDDDFQLPNGTILSRNLTEREILEQFASAYKVNSLNSVFLYEPGKSTADYQHPEYLPAFKENFNITKFTEATSFCGIGKDACIYDYITTGDQNMALNTKVSKEIVEIVRANLANTPPSLEIVNKENITNNRWFVLENQPNKLQLLASDLDGDNVTYVGFNNTRGITLYPNGTIVYLPNITYPVIISIQVKDTKNALSPALNIPITVRPLCSGHGLYNSTEFRQIEYLEGQFKILKCLCYPAYTGDNCELELNACESQPCSKGQNCTDLTALEQGNKTVGYTCGPCPSGYVEIAKKCIDINECKNSSVCSQICVNTEGSYQCKCQDGFILSAVDKKSCIGMACSNCSRCNCVSNNTESCNEITGQCICKTGWTSNNCSVNINDCVNNTCPAHLQCKDKVAGYDCVCENGQLPGVNGMCKDCNRTLTTTRGNFISSNYPQNYDSNTYCTWTIVSHEPNAIIVLNISEYEVEGCPLDYLEIYDGNSTSARRISRLCDSGPRMVTSTGGSMHVVFISDDSTTRIGFNASYSIETQCQIKNCSHTCQVMSTNPRVEQCECPEWMRLDSVNGSRCLEINACNTTVNSNSGYIVSPGYPKNYPINTKCYWNITGGINSYITFSFSDFDVERSSNCSYDYIKFYDGNSPRASSLGQLCGNVIPGIISSTSGNLYVVFVSDESNSSKGFKGQFYTTYRFLTR</sequence>
<dbReference type="SUPFAM" id="SSF49854">
    <property type="entry name" value="Spermadhesin, CUB domain"/>
    <property type="match status" value="7"/>
</dbReference>
<keyword evidence="6" id="KW-0677">Repeat</keyword>
<name>A0AAV2H7Q6_LYMST</name>
<dbReference type="Pfam" id="PF00431">
    <property type="entry name" value="CUB"/>
    <property type="match status" value="7"/>
</dbReference>
<dbReference type="PROSITE" id="PS01180">
    <property type="entry name" value="CUB"/>
    <property type="match status" value="7"/>
</dbReference>
<feature type="domain" description="CUB" evidence="14">
    <location>
        <begin position="2065"/>
        <end position="2177"/>
    </location>
</feature>
<dbReference type="SMART" id="SM00179">
    <property type="entry name" value="EGF_CA"/>
    <property type="match status" value="4"/>
</dbReference>
<dbReference type="InterPro" id="IPR018097">
    <property type="entry name" value="EGF_Ca-bd_CS"/>
</dbReference>
<evidence type="ECO:0000313" key="18">
    <source>
        <dbReference type="Proteomes" id="UP001497497"/>
    </source>
</evidence>
<evidence type="ECO:0000256" key="1">
    <source>
        <dbReference type="ARBA" id="ARBA00004479"/>
    </source>
</evidence>
<dbReference type="Proteomes" id="UP001497497">
    <property type="component" value="Unassembled WGS sequence"/>
</dbReference>
<evidence type="ECO:0008006" key="19">
    <source>
        <dbReference type="Google" id="ProtNLM"/>
    </source>
</evidence>
<feature type="domain" description="EGF-like" evidence="15">
    <location>
        <begin position="818"/>
        <end position="861"/>
    </location>
</feature>
<dbReference type="PROSITE" id="PS50026">
    <property type="entry name" value="EGF_3"/>
    <property type="match status" value="1"/>
</dbReference>
<feature type="domain" description="CUB" evidence="14">
    <location>
        <begin position="660"/>
        <end position="772"/>
    </location>
</feature>
<dbReference type="InterPro" id="IPR000859">
    <property type="entry name" value="CUB_dom"/>
</dbReference>
<evidence type="ECO:0000256" key="13">
    <source>
        <dbReference type="SAM" id="SignalP"/>
    </source>
</evidence>
<dbReference type="SUPFAM" id="SSF57196">
    <property type="entry name" value="EGF/Laminin"/>
    <property type="match status" value="1"/>
</dbReference>
<dbReference type="InterPro" id="IPR001881">
    <property type="entry name" value="EGF-like_Ca-bd_dom"/>
</dbReference>
<dbReference type="FunFam" id="2.10.25.10:FF:000009">
    <property type="entry name" value="Low-density lipoprotein receptor isoform 1"/>
    <property type="match status" value="1"/>
</dbReference>
<dbReference type="Pfam" id="PF00094">
    <property type="entry name" value="VWD"/>
    <property type="match status" value="1"/>
</dbReference>
<keyword evidence="5 13" id="KW-0732">Signal</keyword>
<evidence type="ECO:0000256" key="10">
    <source>
        <dbReference type="ARBA" id="ARBA00023170"/>
    </source>
</evidence>
<dbReference type="PANTHER" id="PTHR24251">
    <property type="entry name" value="OVOCHYMASE-RELATED"/>
    <property type="match status" value="1"/>
</dbReference>
<evidence type="ECO:0000256" key="2">
    <source>
        <dbReference type="ARBA" id="ARBA00022536"/>
    </source>
</evidence>
<dbReference type="CDD" id="cd00041">
    <property type="entry name" value="CUB"/>
    <property type="match status" value="7"/>
</dbReference>
<keyword evidence="18" id="KW-1185">Reference proteome</keyword>
<dbReference type="FunFam" id="2.60.120.290:FF:000068">
    <property type="entry name" value="Metalloendopeptidase"/>
    <property type="match status" value="1"/>
</dbReference>
<comment type="subcellular location">
    <subcellularLocation>
        <location evidence="1">Membrane</location>
        <topology evidence="1">Single-pass type I membrane protein</topology>
    </subcellularLocation>
</comment>
<dbReference type="Pfam" id="PF23263">
    <property type="entry name" value="C8-3_MUC4"/>
    <property type="match status" value="1"/>
</dbReference>
<dbReference type="InterPro" id="IPR000152">
    <property type="entry name" value="EGF-type_Asp/Asn_hydroxyl_site"/>
</dbReference>
<dbReference type="GO" id="GO:0016020">
    <property type="term" value="C:membrane"/>
    <property type="evidence" value="ECO:0007669"/>
    <property type="project" value="UniProtKB-SubCell"/>
</dbReference>
<feature type="domain" description="CUB" evidence="14">
    <location>
        <begin position="359"/>
        <end position="467"/>
    </location>
</feature>
<dbReference type="InterPro" id="IPR056619">
    <property type="entry name" value="C8-3_MUC4"/>
</dbReference>
<dbReference type="InterPro" id="IPR049883">
    <property type="entry name" value="NOTCH1_EGF-like"/>
</dbReference>
<dbReference type="PRINTS" id="PR00011">
    <property type="entry name" value="EGFLAMININ"/>
</dbReference>
<evidence type="ECO:0000256" key="12">
    <source>
        <dbReference type="PROSITE-ProRule" id="PRU00076"/>
    </source>
</evidence>
<evidence type="ECO:0000313" key="17">
    <source>
        <dbReference type="EMBL" id="CAL1529163.1"/>
    </source>
</evidence>
<dbReference type="Gene3D" id="2.10.25.10">
    <property type="entry name" value="Laminin"/>
    <property type="match status" value="5"/>
</dbReference>
<dbReference type="SMART" id="SM00042">
    <property type="entry name" value="CUB"/>
    <property type="match status" value="7"/>
</dbReference>
<feature type="domain" description="VWFD" evidence="16">
    <location>
        <begin position="1326"/>
        <end position="1528"/>
    </location>
</feature>
<dbReference type="SUPFAM" id="SSF57184">
    <property type="entry name" value="Growth factor receptor domain"/>
    <property type="match status" value="1"/>
</dbReference>
<dbReference type="GO" id="GO:0006897">
    <property type="term" value="P:endocytosis"/>
    <property type="evidence" value="ECO:0007669"/>
    <property type="project" value="UniProtKB-KW"/>
</dbReference>
<evidence type="ECO:0000256" key="7">
    <source>
        <dbReference type="ARBA" id="ARBA00022989"/>
    </source>
</evidence>
<proteinExistence type="predicted"/>
<dbReference type="FunFam" id="2.60.120.290:FF:000005">
    <property type="entry name" value="Procollagen C-endopeptidase enhancer 1"/>
    <property type="match status" value="1"/>
</dbReference>
<accession>A0AAV2H7Q6</accession>
<dbReference type="GO" id="GO:0005509">
    <property type="term" value="F:calcium ion binding"/>
    <property type="evidence" value="ECO:0007669"/>
    <property type="project" value="InterPro"/>
</dbReference>
<keyword evidence="7" id="KW-1133">Transmembrane helix</keyword>
<dbReference type="InterPro" id="IPR001846">
    <property type="entry name" value="VWF_type-D"/>
</dbReference>
<keyword evidence="4" id="KW-0812">Transmembrane</keyword>
<dbReference type="Pfam" id="PF07645">
    <property type="entry name" value="EGF_CA"/>
    <property type="match status" value="2"/>
</dbReference>
<dbReference type="PROSITE" id="PS00010">
    <property type="entry name" value="ASX_HYDROXYL"/>
    <property type="match status" value="3"/>
</dbReference>
<evidence type="ECO:0000259" key="15">
    <source>
        <dbReference type="PROSITE" id="PS50026"/>
    </source>
</evidence>
<dbReference type="Gene3D" id="2.60.120.290">
    <property type="entry name" value="Spermadhesin, CUB domain"/>
    <property type="match status" value="7"/>
</dbReference>
<dbReference type="InterPro" id="IPR003886">
    <property type="entry name" value="NIDO_dom"/>
</dbReference>
<feature type="domain" description="CUB" evidence="14">
    <location>
        <begin position="239"/>
        <end position="356"/>
    </location>
</feature>
<keyword evidence="11" id="KW-0325">Glycoprotein</keyword>
<dbReference type="SMART" id="SM00181">
    <property type="entry name" value="EGF"/>
    <property type="match status" value="10"/>
</dbReference>
<evidence type="ECO:0000256" key="8">
    <source>
        <dbReference type="ARBA" id="ARBA00023136"/>
    </source>
</evidence>
<evidence type="ECO:0000256" key="11">
    <source>
        <dbReference type="ARBA" id="ARBA00023180"/>
    </source>
</evidence>
<dbReference type="CDD" id="cd00054">
    <property type="entry name" value="EGF_CA"/>
    <property type="match status" value="2"/>
</dbReference>
<evidence type="ECO:0000256" key="4">
    <source>
        <dbReference type="ARBA" id="ARBA00022692"/>
    </source>
</evidence>
<keyword evidence="8" id="KW-0472">Membrane</keyword>
<dbReference type="GO" id="GO:0007160">
    <property type="term" value="P:cell-matrix adhesion"/>
    <property type="evidence" value="ECO:0007669"/>
    <property type="project" value="InterPro"/>
</dbReference>
<keyword evidence="3" id="KW-0254">Endocytosis</keyword>
<keyword evidence="9" id="KW-1015">Disulfide bond</keyword>